<evidence type="ECO:0000256" key="3">
    <source>
        <dbReference type="RuleBase" id="RU004075"/>
    </source>
</evidence>
<protein>
    <submittedName>
        <fullName evidence="6">Cysteine desulfurase</fullName>
        <ecNumber evidence="6">2.8.1.7</ecNumber>
    </submittedName>
</protein>
<evidence type="ECO:0000256" key="2">
    <source>
        <dbReference type="ARBA" id="ARBA00022898"/>
    </source>
</evidence>
<evidence type="ECO:0000313" key="7">
    <source>
        <dbReference type="Proteomes" id="UP000318081"/>
    </source>
</evidence>
<keyword evidence="7" id="KW-1185">Reference proteome</keyword>
<dbReference type="Proteomes" id="UP000318081">
    <property type="component" value="Chromosome"/>
</dbReference>
<keyword evidence="2" id="KW-0663">Pyridoxal phosphate</keyword>
<name>A0ABX5XW14_9BACT</name>
<dbReference type="Gene3D" id="3.90.1150.10">
    <property type="entry name" value="Aspartate Aminotransferase, domain 1"/>
    <property type="match status" value="1"/>
</dbReference>
<comment type="similarity">
    <text evidence="3">Belongs to the class-V pyridoxal-phosphate-dependent aminotransferase family.</text>
</comment>
<proteinExistence type="inferred from homology"/>
<dbReference type="PROSITE" id="PS00595">
    <property type="entry name" value="AA_TRANSFER_CLASS_5"/>
    <property type="match status" value="1"/>
</dbReference>
<evidence type="ECO:0000256" key="1">
    <source>
        <dbReference type="ARBA" id="ARBA00001933"/>
    </source>
</evidence>
<reference evidence="6 7" key="1">
    <citation type="submission" date="2019-02" db="EMBL/GenBank/DDBJ databases">
        <title>Deep-cultivation of Planctomycetes and their phenomic and genomic characterization uncovers novel biology.</title>
        <authorList>
            <person name="Wiegand S."/>
            <person name="Jogler M."/>
            <person name="Boedeker C."/>
            <person name="Pinto D."/>
            <person name="Vollmers J."/>
            <person name="Rivas-Marin E."/>
            <person name="Kohn T."/>
            <person name="Peeters S.H."/>
            <person name="Heuer A."/>
            <person name="Rast P."/>
            <person name="Oberbeckmann S."/>
            <person name="Bunk B."/>
            <person name="Jeske O."/>
            <person name="Meyerdierks A."/>
            <person name="Storesund J.E."/>
            <person name="Kallscheuer N."/>
            <person name="Luecker S."/>
            <person name="Lage O.M."/>
            <person name="Pohl T."/>
            <person name="Merkel B.J."/>
            <person name="Hornburger P."/>
            <person name="Mueller R.-W."/>
            <person name="Bruemmer F."/>
            <person name="Labrenz M."/>
            <person name="Spormann A.M."/>
            <person name="Op den Camp H."/>
            <person name="Overmann J."/>
            <person name="Amann R."/>
            <person name="Jetten M.S.M."/>
            <person name="Mascher T."/>
            <person name="Medema M.H."/>
            <person name="Devos D.P."/>
            <person name="Kaster A.-K."/>
            <person name="Ovreas L."/>
            <person name="Rohde M."/>
            <person name="Galperin M.Y."/>
            <person name="Jogler C."/>
        </authorList>
    </citation>
    <scope>NUCLEOTIDE SEQUENCE [LARGE SCALE GENOMIC DNA]</scope>
    <source>
        <strain evidence="6 7">TBK1r</strain>
    </source>
</reference>
<sequence>MLTESSRQRDFPGLAGKDYFNTAAEGIPPTAVLDALQTYGQDKLLGMDGRDCHAKVWESAKQQIGLAYGLSAGEVSLCSCSSEAYNLAAMALQLREGDEIVINDLDFPAGATPWLHASCPATVKVWRARDWSLRIEDLIPLLSPRTRMVTTSLVSFFNGHKINLPELTRVVRRHCPALISVDVTQALGRIPLDLSDVDLIVSSTHKWILATHGGGLVGIPSASAERLTAPAGGWFHLENAFDADRFERVVPKHGAASFSVGMPNYPAVYAIDAGLKYIQSVGVEQIDAHCRPLVRHCMDELKRLPVQCITPDEPDHLAGIMAFMHPDADRIYAALHQQNIHVMCHAGRLRIAIHGYNDPASIERLIDALRGAL</sequence>
<feature type="domain" description="Aminotransferase class V" evidence="5">
    <location>
        <begin position="19"/>
        <end position="343"/>
    </location>
</feature>
<accession>A0ABX5XW14</accession>
<gene>
    <name evidence="6" type="primary">csd_3</name>
    <name evidence="6" type="ORF">TBK1r_40740</name>
</gene>
<dbReference type="RefSeq" id="WP_145214347.1">
    <property type="nucleotide sequence ID" value="NZ_CP036432.1"/>
</dbReference>
<dbReference type="Pfam" id="PF00266">
    <property type="entry name" value="Aminotran_5"/>
    <property type="match status" value="1"/>
</dbReference>
<dbReference type="InterPro" id="IPR000192">
    <property type="entry name" value="Aminotrans_V_dom"/>
</dbReference>
<keyword evidence="6" id="KW-0808">Transferase</keyword>
<organism evidence="6 7">
    <name type="scientific">Stieleria magnilauensis</name>
    <dbReference type="NCBI Taxonomy" id="2527963"/>
    <lineage>
        <taxon>Bacteria</taxon>
        <taxon>Pseudomonadati</taxon>
        <taxon>Planctomycetota</taxon>
        <taxon>Planctomycetia</taxon>
        <taxon>Pirellulales</taxon>
        <taxon>Pirellulaceae</taxon>
        <taxon>Stieleria</taxon>
    </lineage>
</organism>
<dbReference type="InterPro" id="IPR015421">
    <property type="entry name" value="PyrdxlP-dep_Trfase_major"/>
</dbReference>
<dbReference type="GO" id="GO:0031071">
    <property type="term" value="F:cysteine desulfurase activity"/>
    <property type="evidence" value="ECO:0007669"/>
    <property type="project" value="UniProtKB-EC"/>
</dbReference>
<dbReference type="SUPFAM" id="SSF53383">
    <property type="entry name" value="PLP-dependent transferases"/>
    <property type="match status" value="1"/>
</dbReference>
<dbReference type="InterPro" id="IPR015424">
    <property type="entry name" value="PyrdxlP-dep_Trfase"/>
</dbReference>
<evidence type="ECO:0000313" key="6">
    <source>
        <dbReference type="EMBL" id="QDV85120.1"/>
    </source>
</evidence>
<evidence type="ECO:0000259" key="5">
    <source>
        <dbReference type="Pfam" id="PF00266"/>
    </source>
</evidence>
<dbReference type="InterPro" id="IPR015422">
    <property type="entry name" value="PyrdxlP-dep_Trfase_small"/>
</dbReference>
<dbReference type="PANTHER" id="PTHR43586:SF15">
    <property type="entry name" value="BLR3095 PROTEIN"/>
    <property type="match status" value="1"/>
</dbReference>
<dbReference type="PANTHER" id="PTHR43586">
    <property type="entry name" value="CYSTEINE DESULFURASE"/>
    <property type="match status" value="1"/>
</dbReference>
<dbReference type="EC" id="2.8.1.7" evidence="6"/>
<evidence type="ECO:0000256" key="4">
    <source>
        <dbReference type="RuleBase" id="RU004504"/>
    </source>
</evidence>
<dbReference type="InterPro" id="IPR020578">
    <property type="entry name" value="Aminotrans_V_PyrdxlP_BS"/>
</dbReference>
<comment type="cofactor">
    <cofactor evidence="1 4">
        <name>pyridoxal 5'-phosphate</name>
        <dbReference type="ChEBI" id="CHEBI:597326"/>
    </cofactor>
</comment>
<dbReference type="Gene3D" id="3.40.640.10">
    <property type="entry name" value="Type I PLP-dependent aspartate aminotransferase-like (Major domain)"/>
    <property type="match status" value="1"/>
</dbReference>
<dbReference type="EMBL" id="CP036432">
    <property type="protein sequence ID" value="QDV85120.1"/>
    <property type="molecule type" value="Genomic_DNA"/>
</dbReference>